<evidence type="ECO:0000313" key="1">
    <source>
        <dbReference type="EMBL" id="KAH7124990.1"/>
    </source>
</evidence>
<accession>A0A9P9DSM0</accession>
<evidence type="ECO:0000313" key="2">
    <source>
        <dbReference type="Proteomes" id="UP000717696"/>
    </source>
</evidence>
<protein>
    <recommendedName>
        <fullName evidence="3">F-box domain-containing protein</fullName>
    </recommendedName>
</protein>
<keyword evidence="2" id="KW-1185">Reference proteome</keyword>
<dbReference type="AlphaFoldDB" id="A0A9P9DSM0"/>
<dbReference type="Proteomes" id="UP000717696">
    <property type="component" value="Unassembled WGS sequence"/>
</dbReference>
<gene>
    <name evidence="1" type="ORF">B0J13DRAFT_679892</name>
</gene>
<dbReference type="OrthoDB" id="4358152at2759"/>
<comment type="caution">
    <text evidence="1">The sequence shown here is derived from an EMBL/GenBank/DDBJ whole genome shotgun (WGS) entry which is preliminary data.</text>
</comment>
<reference evidence="1" key="1">
    <citation type="journal article" date="2021" name="Nat. Commun.">
        <title>Genetic determinants of endophytism in the Arabidopsis root mycobiome.</title>
        <authorList>
            <person name="Mesny F."/>
            <person name="Miyauchi S."/>
            <person name="Thiergart T."/>
            <person name="Pickel B."/>
            <person name="Atanasova L."/>
            <person name="Karlsson M."/>
            <person name="Huettel B."/>
            <person name="Barry K.W."/>
            <person name="Haridas S."/>
            <person name="Chen C."/>
            <person name="Bauer D."/>
            <person name="Andreopoulos W."/>
            <person name="Pangilinan J."/>
            <person name="LaButti K."/>
            <person name="Riley R."/>
            <person name="Lipzen A."/>
            <person name="Clum A."/>
            <person name="Drula E."/>
            <person name="Henrissat B."/>
            <person name="Kohler A."/>
            <person name="Grigoriev I.V."/>
            <person name="Martin F.M."/>
            <person name="Hacquard S."/>
        </authorList>
    </citation>
    <scope>NUCLEOTIDE SEQUENCE</scope>
    <source>
        <strain evidence="1">MPI-CAGE-AT-0021</strain>
    </source>
</reference>
<evidence type="ECO:0008006" key="3">
    <source>
        <dbReference type="Google" id="ProtNLM"/>
    </source>
</evidence>
<name>A0A9P9DSM0_9HYPO</name>
<sequence>MDPFASLPVPILLQVFKNISDFATLQLFLSASPAADALFQDYGLEVIDAVATSYLDLELPRYLYAIIAVYTGLVSSQTVEEFLRDHLQSDAASLIFKDGCRHWRFNMDLTAAGTLRRVVNCAANIERLTVVVLDRLLSRITAVQPMKLDNPNSLYGKDFEPQGNGPNDLSISEPNLSWPFAGSHSPPASPFMISPEARNLAPSWIELFRARRAIWTIQVLVDAQKELVLTGWPKERHGNESMLDFRHVFSTIYNAPADIHVKEIAQCLMDIGPDVEASWSYPRPSPPSALAP</sequence>
<dbReference type="EMBL" id="JAGMUU010000024">
    <property type="protein sequence ID" value="KAH7124990.1"/>
    <property type="molecule type" value="Genomic_DNA"/>
</dbReference>
<proteinExistence type="predicted"/>
<organism evidence="1 2">
    <name type="scientific">Dactylonectria estremocensis</name>
    <dbReference type="NCBI Taxonomy" id="1079267"/>
    <lineage>
        <taxon>Eukaryota</taxon>
        <taxon>Fungi</taxon>
        <taxon>Dikarya</taxon>
        <taxon>Ascomycota</taxon>
        <taxon>Pezizomycotina</taxon>
        <taxon>Sordariomycetes</taxon>
        <taxon>Hypocreomycetidae</taxon>
        <taxon>Hypocreales</taxon>
        <taxon>Nectriaceae</taxon>
        <taxon>Dactylonectria</taxon>
    </lineage>
</organism>